<comment type="caution">
    <text evidence="1">The sequence shown here is derived from an EMBL/GenBank/DDBJ whole genome shotgun (WGS) entry which is preliminary data.</text>
</comment>
<dbReference type="EMBL" id="AOHC02000052">
    <property type="protein sequence ID" value="EMY76283.1"/>
    <property type="molecule type" value="Genomic_DNA"/>
</dbReference>
<gene>
    <name evidence="1" type="ORF">LEP1GSC060_1659</name>
</gene>
<evidence type="ECO:0000313" key="1">
    <source>
        <dbReference type="EMBL" id="EMY76283.1"/>
    </source>
</evidence>
<keyword evidence="2" id="KW-1185">Reference proteome</keyword>
<proteinExistence type="predicted"/>
<evidence type="ECO:0000313" key="2">
    <source>
        <dbReference type="Proteomes" id="UP000012313"/>
    </source>
</evidence>
<name>N1WKD9_9LEPT</name>
<organism evidence="1 2">
    <name type="scientific">Leptospira weilii serovar Ranarum str. ICFT</name>
    <dbReference type="NCBI Taxonomy" id="1218598"/>
    <lineage>
        <taxon>Bacteria</taxon>
        <taxon>Pseudomonadati</taxon>
        <taxon>Spirochaetota</taxon>
        <taxon>Spirochaetia</taxon>
        <taxon>Leptospirales</taxon>
        <taxon>Leptospiraceae</taxon>
        <taxon>Leptospira</taxon>
    </lineage>
</organism>
<sequence>MILSFWTRRKSKNRLECKIDLSTPNKAVSSLFYSGKLKRFDEPNRFLFTTPPKLDERFCRFFKPIQKFPRQVKKNRLGNTSGSNIPIFDRKTTFVRFRSAKTSVANYIKILLCFTFEFGSLITRT</sequence>
<reference evidence="1" key="1">
    <citation type="submission" date="2013-03" db="EMBL/GenBank/DDBJ databases">
        <authorList>
            <person name="Harkins D.M."/>
            <person name="Durkin A.S."/>
            <person name="Brinkac L.M."/>
            <person name="Haft D.H."/>
            <person name="Selengut J.D."/>
            <person name="Sanka R."/>
            <person name="DePew J."/>
            <person name="Purushe J."/>
            <person name="Hartskeerl R.A."/>
            <person name="Ahmed A."/>
            <person name="van der Linden H."/>
            <person name="Goris M.G.A."/>
            <person name="Vinetz J.M."/>
            <person name="Sutton G.G."/>
            <person name="Nierman W.C."/>
            <person name="Fouts D.E."/>
        </authorList>
    </citation>
    <scope>NUCLEOTIDE SEQUENCE [LARGE SCALE GENOMIC DNA]</scope>
    <source>
        <strain evidence="1">ICFT</strain>
    </source>
</reference>
<accession>N1WKD9</accession>
<dbReference type="STRING" id="1218598.LEP1GSC060_1659"/>
<protein>
    <submittedName>
        <fullName evidence="1">Uncharacterized protein</fullName>
    </submittedName>
</protein>
<dbReference type="AlphaFoldDB" id="N1WKD9"/>
<dbReference type="Proteomes" id="UP000012313">
    <property type="component" value="Unassembled WGS sequence"/>
</dbReference>